<feature type="transmembrane region" description="Helical" evidence="1">
    <location>
        <begin position="7"/>
        <end position="28"/>
    </location>
</feature>
<keyword evidence="2" id="KW-1185">Reference proteome</keyword>
<protein>
    <submittedName>
        <fullName evidence="3">Uncharacterized protein</fullName>
    </submittedName>
</protein>
<keyword evidence="1" id="KW-1133">Transmembrane helix</keyword>
<dbReference type="WBParaSite" id="nRc.2.0.1.t06864-RA">
    <property type="protein sequence ID" value="nRc.2.0.1.t06864-RA"/>
    <property type="gene ID" value="nRc.2.0.1.g06864"/>
</dbReference>
<accession>A0A915HY94</accession>
<organism evidence="2 3">
    <name type="scientific">Romanomermis culicivorax</name>
    <name type="common">Nematode worm</name>
    <dbReference type="NCBI Taxonomy" id="13658"/>
    <lineage>
        <taxon>Eukaryota</taxon>
        <taxon>Metazoa</taxon>
        <taxon>Ecdysozoa</taxon>
        <taxon>Nematoda</taxon>
        <taxon>Enoplea</taxon>
        <taxon>Dorylaimia</taxon>
        <taxon>Mermithida</taxon>
        <taxon>Mermithoidea</taxon>
        <taxon>Mermithidae</taxon>
        <taxon>Romanomermis</taxon>
    </lineage>
</organism>
<dbReference type="Proteomes" id="UP000887565">
    <property type="component" value="Unplaced"/>
</dbReference>
<feature type="transmembrane region" description="Helical" evidence="1">
    <location>
        <begin position="34"/>
        <end position="55"/>
    </location>
</feature>
<keyword evidence="1" id="KW-0472">Membrane</keyword>
<keyword evidence="1" id="KW-0812">Transmembrane</keyword>
<evidence type="ECO:0000313" key="2">
    <source>
        <dbReference type="Proteomes" id="UP000887565"/>
    </source>
</evidence>
<name>A0A915HY94_ROMCU</name>
<dbReference type="AlphaFoldDB" id="A0A915HY94"/>
<sequence length="83" mass="8255">MTKVGCEVGVVIAVVATGVLMAGIGVTVVEGTNIEAVVGNDAIVIAAVSVFELVVSTSMGGARGSGALDSHCGRRVFNASRLH</sequence>
<proteinExistence type="predicted"/>
<evidence type="ECO:0000313" key="3">
    <source>
        <dbReference type="WBParaSite" id="nRc.2.0.1.t06864-RA"/>
    </source>
</evidence>
<reference evidence="3" key="1">
    <citation type="submission" date="2022-11" db="UniProtKB">
        <authorList>
            <consortium name="WormBaseParasite"/>
        </authorList>
    </citation>
    <scope>IDENTIFICATION</scope>
</reference>
<evidence type="ECO:0000256" key="1">
    <source>
        <dbReference type="SAM" id="Phobius"/>
    </source>
</evidence>